<dbReference type="Pfam" id="PF00018">
    <property type="entry name" value="SH3_1"/>
    <property type="match status" value="1"/>
</dbReference>
<proteinExistence type="inferred from homology"/>
<keyword evidence="3 12" id="KW-0728">SH3 domain</keyword>
<sequence length="1058" mass="117349">MILTVFLSNNEQILTEVPITPETTCRDVVEFCKEPGEGSCHLSEVWRGNERHIPFDHMMYDHLQKWGPRREEVKFFLRHEESPTESSRQTQNQRNGISIPGEKRSENGVGNPRVELTLSELQDMAARQQQQIENQQQMLVAKEQRLRYLKQQERRQQQSVSESEKLQKLKERVETQETKLKKIRAMRGQVDYSKIMNGNLSTEIEHISAIFQEKQQELQAAVLKVDQLTQQLEDLRKGKLNGFQSYNGQMTGPAAVELKKLYQELQIRNRLNQEQNTKLQQQKELLNKRNMEVAMMDKRINELRERLYKKKVEARQKENIPLNRINGTSSPQSSLNASGRVAAVGPYIQVPSSSSYAVPVDPVKPQSLTITTSATHGRSKSANEGTWSAVKQSPVPVVKPPQISNADWKESSMDAGLKQGTISSQPLSSSLGSTDKLGLDIGKVPPTIPGASKQLPQNYGTYPNGSLPRPGSTAASRQRPVPLPPASSVHQPSSSQQIQQRISVPPSPTYQPSGAPLFPGGDGRPDLPLTVAIRPFLADKGSRPQSPRKGPQTVNSSSIYSMYLQQATPPKNYQQAVYNTLNKSVKAVYGKPVVQSGSTSPSPLPFLHSSLPANPSQPQPPEYSEKDQELENIPPSGDNSNVENIPRPLSPTKLTPIVHSPLRYQSDADLEALRRKLANAPRPLKKRSSITEPEGPSGPNIQKLLYQRFNTLAGGIEGAPFYQPSNSQDFIGTLADVDNGNTNTNGNIEEPVAVPPTAPLPDEPSSDANDNELPSPATEELISEENTNQMPETTEDDNNNNNPAIAPSIERPPSPTPETDSPEEEEMQPPPGCFFTQTKRTNLKKPNSERTGHSLRVKFNPLALLLDASLEGEFDLVQRIIYEVDDPSKPNDEGITPLHNAVCAGHHHIVKFLLDFGVNVNAADSDGWTPLHCAASCNSVHLCKLLVESGAAIFASTISDIETAADKCEEMEEGYIQCSQFLYGVQEKLGVMNKGIVYALWDYEAQNNDELSFHEGDAITILRRKDDNETDWWWARLNDKEGYVPKNLLGVSLARSSP</sequence>
<dbReference type="GO" id="GO:0005654">
    <property type="term" value="C:nucleoplasm"/>
    <property type="evidence" value="ECO:0007669"/>
    <property type="project" value="Ensembl"/>
</dbReference>
<dbReference type="PANTHER" id="PTHR24131">
    <property type="entry name" value="APOPTOSIS-STIMULATING OF P53 PROTEIN"/>
    <property type="match status" value="1"/>
</dbReference>
<evidence type="ECO:0000256" key="3">
    <source>
        <dbReference type="ARBA" id="ARBA00022443"/>
    </source>
</evidence>
<evidence type="ECO:0000313" key="17">
    <source>
        <dbReference type="Proteomes" id="UP000472272"/>
    </source>
</evidence>
<reference evidence="16" key="2">
    <citation type="submission" date="2025-08" db="UniProtKB">
        <authorList>
            <consortium name="Ensembl"/>
        </authorList>
    </citation>
    <scope>IDENTIFICATION</scope>
</reference>
<keyword evidence="6" id="KW-0053">Apoptosis</keyword>
<dbReference type="InterPro" id="IPR001452">
    <property type="entry name" value="SH3_domain"/>
</dbReference>
<dbReference type="SUPFAM" id="SSF50044">
    <property type="entry name" value="SH3-domain"/>
    <property type="match status" value="1"/>
</dbReference>
<dbReference type="AlphaFoldDB" id="A0A670IB32"/>
<feature type="compositionally biased region" description="Low complexity" evidence="14">
    <location>
        <begin position="419"/>
        <end position="434"/>
    </location>
</feature>
<keyword evidence="4" id="KW-0963">Cytoplasm</keyword>
<feature type="compositionally biased region" description="Polar residues" evidence="14">
    <location>
        <begin position="454"/>
        <end position="464"/>
    </location>
</feature>
<gene>
    <name evidence="16" type="primary">PPP1R13B</name>
</gene>
<dbReference type="GeneTree" id="ENSGT00940000153463"/>
<dbReference type="Gene3D" id="1.25.40.20">
    <property type="entry name" value="Ankyrin repeat-containing domain"/>
    <property type="match status" value="1"/>
</dbReference>
<feature type="region of interest" description="Disordered" evidence="14">
    <location>
        <begin position="78"/>
        <end position="110"/>
    </location>
</feature>
<dbReference type="PROSITE" id="PS50088">
    <property type="entry name" value="ANK_REPEAT"/>
    <property type="match status" value="2"/>
</dbReference>
<dbReference type="InterPro" id="IPR029071">
    <property type="entry name" value="Ubiquitin-like_domsf"/>
</dbReference>
<dbReference type="InterPro" id="IPR047163">
    <property type="entry name" value="ASPP1/2"/>
</dbReference>
<evidence type="ECO:0000256" key="2">
    <source>
        <dbReference type="ARBA" id="ARBA00004496"/>
    </source>
</evidence>
<keyword evidence="7" id="KW-0677">Repeat</keyword>
<feature type="coiled-coil region" evidence="13">
    <location>
        <begin position="118"/>
        <end position="186"/>
    </location>
</feature>
<dbReference type="Pfam" id="PF21801">
    <property type="entry name" value="ASPP2-like_RA"/>
    <property type="match status" value="1"/>
</dbReference>
<evidence type="ECO:0000256" key="12">
    <source>
        <dbReference type="PROSITE-ProRule" id="PRU00192"/>
    </source>
</evidence>
<feature type="region of interest" description="Disordered" evidence="14">
    <location>
        <begin position="371"/>
        <end position="528"/>
    </location>
</feature>
<keyword evidence="8 11" id="KW-0040">ANK repeat</keyword>
<evidence type="ECO:0000256" key="1">
    <source>
        <dbReference type="ARBA" id="ARBA00004123"/>
    </source>
</evidence>
<protein>
    <submittedName>
        <fullName evidence="16">Protein phosphatase 1 regulatory subunit 13B</fullName>
    </submittedName>
</protein>
<feature type="region of interest" description="Disordered" evidence="14">
    <location>
        <begin position="594"/>
        <end position="658"/>
    </location>
</feature>
<dbReference type="PANTHER" id="PTHR24131:SF5">
    <property type="entry name" value="APOPTOSIS-STIMULATING OF P53 PROTEIN 1"/>
    <property type="match status" value="1"/>
</dbReference>
<evidence type="ECO:0000259" key="15">
    <source>
        <dbReference type="PROSITE" id="PS50002"/>
    </source>
</evidence>
<dbReference type="Ensembl" id="ENSPMRT00000009512.1">
    <property type="protein sequence ID" value="ENSPMRP00000008901.1"/>
    <property type="gene ID" value="ENSPMRG00000005835.1"/>
</dbReference>
<feature type="compositionally biased region" description="Polar residues" evidence="14">
    <location>
        <begin position="371"/>
        <end position="386"/>
    </location>
</feature>
<feature type="coiled-coil region" evidence="13">
    <location>
        <begin position="262"/>
        <end position="306"/>
    </location>
</feature>
<evidence type="ECO:0000256" key="11">
    <source>
        <dbReference type="PROSITE-ProRule" id="PRU00023"/>
    </source>
</evidence>
<dbReference type="GO" id="GO:0002039">
    <property type="term" value="F:p53 binding"/>
    <property type="evidence" value="ECO:0007669"/>
    <property type="project" value="InterPro"/>
</dbReference>
<dbReference type="GO" id="GO:0005829">
    <property type="term" value="C:cytosol"/>
    <property type="evidence" value="ECO:0007669"/>
    <property type="project" value="Ensembl"/>
</dbReference>
<evidence type="ECO:0000256" key="5">
    <source>
        <dbReference type="ARBA" id="ARBA00022553"/>
    </source>
</evidence>
<dbReference type="InterPro" id="IPR002110">
    <property type="entry name" value="Ankyrin_rpt"/>
</dbReference>
<dbReference type="GO" id="GO:0072332">
    <property type="term" value="P:intrinsic apoptotic signaling pathway by p53 class mediator"/>
    <property type="evidence" value="ECO:0007669"/>
    <property type="project" value="Ensembl"/>
</dbReference>
<dbReference type="GO" id="GO:0005886">
    <property type="term" value="C:plasma membrane"/>
    <property type="evidence" value="ECO:0007669"/>
    <property type="project" value="Ensembl"/>
</dbReference>
<keyword evidence="9" id="KW-0539">Nucleus</keyword>
<dbReference type="InterPro" id="IPR036028">
    <property type="entry name" value="SH3-like_dom_sf"/>
</dbReference>
<dbReference type="FunFam" id="1.25.40.20:FF:000008">
    <property type="entry name" value="Apoptosis-stimulating of p53 protein 2 isoform 1"/>
    <property type="match status" value="1"/>
</dbReference>
<feature type="repeat" description="ANK" evidence="11">
    <location>
        <begin position="893"/>
        <end position="925"/>
    </location>
</feature>
<dbReference type="InterPro" id="IPR048942">
    <property type="entry name" value="ASPP2-like_RA"/>
</dbReference>
<feature type="compositionally biased region" description="Low complexity" evidence="14">
    <location>
        <begin position="390"/>
        <end position="402"/>
    </location>
</feature>
<feature type="compositionally biased region" description="Polar residues" evidence="14">
    <location>
        <begin position="84"/>
        <end position="96"/>
    </location>
</feature>
<dbReference type="InterPro" id="IPR036770">
    <property type="entry name" value="Ankyrin_rpt-contain_sf"/>
</dbReference>
<organism evidence="16 17">
    <name type="scientific">Podarcis muralis</name>
    <name type="common">Wall lizard</name>
    <name type="synonym">Lacerta muralis</name>
    <dbReference type="NCBI Taxonomy" id="64176"/>
    <lineage>
        <taxon>Eukaryota</taxon>
        <taxon>Metazoa</taxon>
        <taxon>Chordata</taxon>
        <taxon>Craniata</taxon>
        <taxon>Vertebrata</taxon>
        <taxon>Euteleostomi</taxon>
        <taxon>Lepidosauria</taxon>
        <taxon>Squamata</taxon>
        <taxon>Bifurcata</taxon>
        <taxon>Unidentata</taxon>
        <taxon>Episquamata</taxon>
        <taxon>Laterata</taxon>
        <taxon>Lacertibaenia</taxon>
        <taxon>Lacertidae</taxon>
        <taxon>Podarcis</taxon>
    </lineage>
</organism>
<dbReference type="SMART" id="SM00248">
    <property type="entry name" value="ANK"/>
    <property type="match status" value="2"/>
</dbReference>
<comment type="subcellular location">
    <subcellularLocation>
        <location evidence="2">Cytoplasm</location>
    </subcellularLocation>
    <subcellularLocation>
        <location evidence="1">Nucleus</location>
    </subcellularLocation>
</comment>
<evidence type="ECO:0000256" key="9">
    <source>
        <dbReference type="ARBA" id="ARBA00023242"/>
    </source>
</evidence>
<feature type="domain" description="SH3" evidence="15">
    <location>
        <begin position="992"/>
        <end position="1054"/>
    </location>
</feature>
<reference evidence="16" key="3">
    <citation type="submission" date="2025-09" db="UniProtKB">
        <authorList>
            <consortium name="Ensembl"/>
        </authorList>
    </citation>
    <scope>IDENTIFICATION</scope>
</reference>
<dbReference type="SMART" id="SM00326">
    <property type="entry name" value="SH3"/>
    <property type="match status" value="1"/>
</dbReference>
<dbReference type="SUPFAM" id="SSF48403">
    <property type="entry name" value="Ankyrin repeat"/>
    <property type="match status" value="1"/>
</dbReference>
<dbReference type="FunFam" id="3.10.20.90:FF:000030">
    <property type="entry name" value="Apoptosis-stimulating of p53 protein 2 isoform 1"/>
    <property type="match status" value="1"/>
</dbReference>
<dbReference type="GO" id="GO:0042981">
    <property type="term" value="P:regulation of apoptotic process"/>
    <property type="evidence" value="ECO:0007669"/>
    <property type="project" value="InterPro"/>
</dbReference>
<comment type="similarity">
    <text evidence="10">Belongs to the ASPP family.</text>
</comment>
<accession>A0A670IB32</accession>
<feature type="compositionally biased region" description="Pro residues" evidence="14">
    <location>
        <begin position="753"/>
        <end position="762"/>
    </location>
</feature>
<dbReference type="OMA" id="GFQSHNG"/>
<keyword evidence="17" id="KW-1185">Reference proteome</keyword>
<feature type="repeat" description="ANK" evidence="11">
    <location>
        <begin position="926"/>
        <end position="958"/>
    </location>
</feature>
<keyword evidence="13" id="KW-0175">Coiled coil</keyword>
<evidence type="ECO:0000256" key="7">
    <source>
        <dbReference type="ARBA" id="ARBA00022737"/>
    </source>
</evidence>
<dbReference type="Proteomes" id="UP000472272">
    <property type="component" value="Chromosome 1"/>
</dbReference>
<dbReference type="PROSITE" id="PS50002">
    <property type="entry name" value="SH3"/>
    <property type="match status" value="1"/>
</dbReference>
<dbReference type="PRINTS" id="PR00452">
    <property type="entry name" value="SH3DOMAIN"/>
</dbReference>
<dbReference type="Pfam" id="PF12796">
    <property type="entry name" value="Ank_2"/>
    <property type="match status" value="1"/>
</dbReference>
<evidence type="ECO:0000256" key="10">
    <source>
        <dbReference type="ARBA" id="ARBA00061212"/>
    </source>
</evidence>
<dbReference type="SUPFAM" id="SSF54236">
    <property type="entry name" value="Ubiquitin-like"/>
    <property type="match status" value="1"/>
</dbReference>
<evidence type="ECO:0000256" key="14">
    <source>
        <dbReference type="SAM" id="MobiDB-lite"/>
    </source>
</evidence>
<feature type="region of interest" description="Disordered" evidence="14">
    <location>
        <begin position="677"/>
        <end position="701"/>
    </location>
</feature>
<feature type="compositionally biased region" description="Low complexity" evidence="14">
    <location>
        <begin position="486"/>
        <end position="504"/>
    </location>
</feature>
<feature type="coiled-coil region" evidence="13">
    <location>
        <begin position="211"/>
        <end position="238"/>
    </location>
</feature>
<feature type="region of interest" description="Disordered" evidence="14">
    <location>
        <begin position="732"/>
        <end position="852"/>
    </location>
</feature>
<evidence type="ECO:0000256" key="8">
    <source>
        <dbReference type="ARBA" id="ARBA00023043"/>
    </source>
</evidence>
<evidence type="ECO:0000256" key="13">
    <source>
        <dbReference type="SAM" id="Coils"/>
    </source>
</evidence>
<evidence type="ECO:0000256" key="6">
    <source>
        <dbReference type="ARBA" id="ARBA00022703"/>
    </source>
</evidence>
<name>A0A670IB32_PODMU</name>
<dbReference type="Gene3D" id="3.10.20.90">
    <property type="entry name" value="Phosphatidylinositol 3-kinase Catalytic Subunit, Chain A, domain 1"/>
    <property type="match status" value="1"/>
</dbReference>
<evidence type="ECO:0000313" key="16">
    <source>
        <dbReference type="Ensembl" id="ENSPMRP00000008901.1"/>
    </source>
</evidence>
<evidence type="ECO:0000256" key="4">
    <source>
        <dbReference type="ARBA" id="ARBA00022490"/>
    </source>
</evidence>
<reference evidence="16 17" key="1">
    <citation type="journal article" date="2019" name="Proc. Natl. Acad. Sci. U.S.A.">
        <title>Regulatory changes in pterin and carotenoid genes underlie balanced color polymorphisms in the wall lizard.</title>
        <authorList>
            <person name="Andrade P."/>
            <person name="Pinho C."/>
            <person name="Perez I de Lanuza G."/>
            <person name="Afonso S."/>
            <person name="Brejcha J."/>
            <person name="Rubin C.J."/>
            <person name="Wallerman O."/>
            <person name="Pereira P."/>
            <person name="Sabatino S.J."/>
            <person name="Bellati A."/>
            <person name="Pellitteri-Rosa D."/>
            <person name="Bosakova Z."/>
            <person name="Bunikis I."/>
            <person name="Carretero M.A."/>
            <person name="Feiner N."/>
            <person name="Marsik P."/>
            <person name="Pauperio F."/>
            <person name="Salvi D."/>
            <person name="Soler L."/>
            <person name="While G.M."/>
            <person name="Uller T."/>
            <person name="Font E."/>
            <person name="Andersson L."/>
            <person name="Carneiro M."/>
        </authorList>
    </citation>
    <scope>NUCLEOTIDE SEQUENCE</scope>
</reference>
<keyword evidence="5" id="KW-0597">Phosphoprotein</keyword>
<dbReference type="PROSITE" id="PS50297">
    <property type="entry name" value="ANK_REP_REGION"/>
    <property type="match status" value="2"/>
</dbReference>